<evidence type="ECO:0000313" key="2">
    <source>
        <dbReference type="EMBL" id="OEO32518.1"/>
    </source>
</evidence>
<proteinExistence type="predicted"/>
<dbReference type="OrthoDB" id="9796521at2"/>
<evidence type="ECO:0000313" key="3">
    <source>
        <dbReference type="Proteomes" id="UP000095463"/>
    </source>
</evidence>
<dbReference type="InterPro" id="IPR029068">
    <property type="entry name" value="Glyas_Bleomycin-R_OHBP_Dase"/>
</dbReference>
<dbReference type="EMBL" id="LAJE02000070">
    <property type="protein sequence ID" value="OEO32518.1"/>
    <property type="molecule type" value="Genomic_DNA"/>
</dbReference>
<organism evidence="2 3">
    <name type="scientific">Devosia insulae DS-56</name>
    <dbReference type="NCBI Taxonomy" id="1116389"/>
    <lineage>
        <taxon>Bacteria</taxon>
        <taxon>Pseudomonadati</taxon>
        <taxon>Pseudomonadota</taxon>
        <taxon>Alphaproteobacteria</taxon>
        <taxon>Hyphomicrobiales</taxon>
        <taxon>Devosiaceae</taxon>
        <taxon>Devosia</taxon>
    </lineage>
</organism>
<dbReference type="InterPro" id="IPR004360">
    <property type="entry name" value="Glyas_Fos-R_dOase_dom"/>
</dbReference>
<keyword evidence="3" id="KW-1185">Reference proteome</keyword>
<dbReference type="RefSeq" id="WP_069908322.1">
    <property type="nucleotide sequence ID" value="NZ_LAJE02000070.1"/>
</dbReference>
<dbReference type="Proteomes" id="UP000095463">
    <property type="component" value="Unassembled WGS sequence"/>
</dbReference>
<comment type="caution">
    <text evidence="2">The sequence shown here is derived from an EMBL/GenBank/DDBJ whole genome shotgun (WGS) entry which is preliminary data.</text>
</comment>
<feature type="domain" description="VOC" evidence="1">
    <location>
        <begin position="2"/>
        <end position="121"/>
    </location>
</feature>
<dbReference type="PANTHER" id="PTHR36437:SF2">
    <property type="entry name" value="GLYOXALASE_BLEOMYCIN RESISTANCE PROTEIN_DIOXYGENASE"/>
    <property type="match status" value="1"/>
</dbReference>
<sequence length="121" mass="13367">MHIQFAELPVFDQDRAIAFYVDNLGCEVAADAPMGADGWRWVEVKFPGARTALHFLRRPDDKPSAEPVLVLVEADVAGTIERLRAKGVEIITEPGEAPWQPGRVVAEFRDSEGNRMVVGSH</sequence>
<dbReference type="SUPFAM" id="SSF54593">
    <property type="entry name" value="Glyoxalase/Bleomycin resistance protein/Dihydroxybiphenyl dioxygenase"/>
    <property type="match status" value="1"/>
</dbReference>
<accession>A0A1E5XV98</accession>
<name>A0A1E5XV98_9HYPH</name>
<dbReference type="PANTHER" id="PTHR36437">
    <property type="entry name" value="GLYOXALASE/BLEOMYCIN RESISTANCE PROTEIN/DIOXYGENASE"/>
    <property type="match status" value="1"/>
</dbReference>
<reference evidence="2 3" key="1">
    <citation type="journal article" date="2015" name="Genome Announc.">
        <title>Genome Assemblies of Three Soil-Associated Devosia species: D. insulae, D. limi, and D. soli.</title>
        <authorList>
            <person name="Hassan Y.I."/>
            <person name="Lepp D."/>
            <person name="Zhou T."/>
        </authorList>
    </citation>
    <scope>NUCLEOTIDE SEQUENCE [LARGE SCALE GENOMIC DNA]</scope>
    <source>
        <strain evidence="2 3">DS-56</strain>
    </source>
</reference>
<dbReference type="Gene3D" id="3.10.180.10">
    <property type="entry name" value="2,3-Dihydroxybiphenyl 1,2-Dioxygenase, domain 1"/>
    <property type="match status" value="1"/>
</dbReference>
<gene>
    <name evidence="2" type="ORF">VW23_011110</name>
</gene>
<dbReference type="InterPro" id="IPR037523">
    <property type="entry name" value="VOC_core"/>
</dbReference>
<protein>
    <submittedName>
        <fullName evidence="2">Glyoxalase</fullName>
    </submittedName>
</protein>
<dbReference type="PROSITE" id="PS51819">
    <property type="entry name" value="VOC"/>
    <property type="match status" value="1"/>
</dbReference>
<dbReference type="AlphaFoldDB" id="A0A1E5XV98"/>
<evidence type="ECO:0000259" key="1">
    <source>
        <dbReference type="PROSITE" id="PS51819"/>
    </source>
</evidence>
<dbReference type="Pfam" id="PF00903">
    <property type="entry name" value="Glyoxalase"/>
    <property type="match status" value="1"/>
</dbReference>